<dbReference type="AlphaFoldDB" id="A0A0A7S783"/>
<sequence length="468" mass="52510">MLISFLFSLHKSVILAHLYICIIRTMRNYDVVIIGAGVSGLFAALGLSSTKKRVLVLDAGHSLTERLLLLGEDVATHQTQARYLGFGGLGLSEGKYNYTNDFGGELAQKIGAQQSINYQFQVDQLLCQFGADQRPLYNTYNEELMQRAQQYGFKVLTTQTRHLGTSLSTSIFKKLAHQLNQKVEFQFNITTQDIEPNNNGILLQLSNGEIIQSRQVIIAVGNSGLPWLQTIAQKLELSYGETRLDLGFRIEMHNKQLQSLLANTFETKLLYQTKNFTGYTYCMNPSGRVIAKYQNGLVMPDGQNCYEVGESSNLNFTLFIPKWFKHHQIAHSYLQQTINHINQGQQPIAYQRLHTIDARFKFKKHLIEPTLTKAEFANLASLTPNDYLQQTCDFLFALQSLIGEPIDGNTILYAMDSKSYAPIIQTNDDFATKVNGLYIIGDSSGVSCSLSQAAATGLYVADKIKESY</sequence>
<feature type="domain" description="FAD-dependent oxidoreductase 2 FAD-binding" evidence="3">
    <location>
        <begin position="30"/>
        <end position="62"/>
    </location>
</feature>
<dbReference type="Gene3D" id="3.50.50.60">
    <property type="entry name" value="FAD/NAD(P)-binding domain"/>
    <property type="match status" value="2"/>
</dbReference>
<gene>
    <name evidence="4" type="ORF">FPB0191_01301</name>
</gene>
<evidence type="ECO:0000313" key="5">
    <source>
        <dbReference type="Proteomes" id="UP000030901"/>
    </source>
</evidence>
<dbReference type="Proteomes" id="UP000030901">
    <property type="component" value="Chromosome"/>
</dbReference>
<reference evidence="4 5" key="1">
    <citation type="journal article" date="2014" name="Appl. Environ. Microbiol.">
        <title>Gut symbionts from distinct hosts exhibit genotoxic activity via divergent colibactin biosynthetic pathways.</title>
        <authorList>
            <person name="Engel P."/>
            <person name="Vizcaino M.I."/>
            <person name="Crawford J.M."/>
        </authorList>
    </citation>
    <scope>NUCLEOTIDE SEQUENCE [LARGE SCALE GENOMIC DNA]</scope>
    <source>
        <strain evidence="4 5">PEB0191</strain>
    </source>
</reference>
<dbReference type="InterPro" id="IPR003953">
    <property type="entry name" value="FAD-dep_OxRdtase_2_FAD-bd"/>
</dbReference>
<protein>
    <submittedName>
        <fullName evidence="4">Putative FAD-dependent dehydrogenase</fullName>
    </submittedName>
</protein>
<dbReference type="Pfam" id="PF00890">
    <property type="entry name" value="FAD_binding_2"/>
    <property type="match status" value="1"/>
</dbReference>
<dbReference type="PIRSF" id="PIRSF038984">
    <property type="entry name" value="FAD_binding_protein"/>
    <property type="match status" value="1"/>
</dbReference>
<evidence type="ECO:0000313" key="4">
    <source>
        <dbReference type="EMBL" id="AJA45121.1"/>
    </source>
</evidence>
<dbReference type="STRING" id="1267021.FPB0191_01301"/>
<proteinExistence type="predicted"/>
<name>A0A0A7S783_FRIPE</name>
<dbReference type="OrthoDB" id="18526at2"/>
<dbReference type="InterPro" id="IPR036188">
    <property type="entry name" value="FAD/NAD-bd_sf"/>
</dbReference>
<organism evidence="4 5">
    <name type="scientific">Frischella perrara</name>
    <dbReference type="NCBI Taxonomy" id="1267021"/>
    <lineage>
        <taxon>Bacteria</taxon>
        <taxon>Pseudomonadati</taxon>
        <taxon>Pseudomonadota</taxon>
        <taxon>Gammaproteobacteria</taxon>
        <taxon>Orbales</taxon>
        <taxon>Orbaceae</taxon>
        <taxon>Frischella</taxon>
    </lineage>
</organism>
<keyword evidence="1" id="KW-0285">Flavoprotein</keyword>
<dbReference type="KEGG" id="fpp:FPB0191_01301"/>
<evidence type="ECO:0000256" key="1">
    <source>
        <dbReference type="ARBA" id="ARBA00022630"/>
    </source>
</evidence>
<dbReference type="PANTHER" id="PTHR43106">
    <property type="entry name" value="DEHYDROGENASE-RELATED"/>
    <property type="match status" value="1"/>
</dbReference>
<evidence type="ECO:0000259" key="3">
    <source>
        <dbReference type="Pfam" id="PF00890"/>
    </source>
</evidence>
<accession>A0A0A7S783</accession>
<keyword evidence="2" id="KW-0560">Oxidoreductase</keyword>
<dbReference type="PANTHER" id="PTHR43106:SF1">
    <property type="entry name" value="DEHYDROGENASE-RELATED"/>
    <property type="match status" value="1"/>
</dbReference>
<dbReference type="InterPro" id="IPR028348">
    <property type="entry name" value="FAD-binding_protein"/>
</dbReference>
<keyword evidence="5" id="KW-1185">Reference proteome</keyword>
<dbReference type="EMBL" id="CP009056">
    <property type="protein sequence ID" value="AJA45121.1"/>
    <property type="molecule type" value="Genomic_DNA"/>
</dbReference>
<evidence type="ECO:0000256" key="2">
    <source>
        <dbReference type="ARBA" id="ARBA00023002"/>
    </source>
</evidence>
<dbReference type="SUPFAM" id="SSF51905">
    <property type="entry name" value="FAD/NAD(P)-binding domain"/>
    <property type="match status" value="1"/>
</dbReference>
<dbReference type="PRINTS" id="PR00368">
    <property type="entry name" value="FADPNR"/>
</dbReference>
<dbReference type="HOGENOM" id="CLU_046973_0_0_6"/>
<dbReference type="GO" id="GO:0016491">
    <property type="term" value="F:oxidoreductase activity"/>
    <property type="evidence" value="ECO:0007669"/>
    <property type="project" value="UniProtKB-KW"/>
</dbReference>